<dbReference type="PANTHER" id="PTHR31111">
    <property type="entry name" value="BNAA05G37150D PROTEIN-RELATED"/>
    <property type="match status" value="1"/>
</dbReference>
<dbReference type="InterPro" id="IPR006527">
    <property type="entry name" value="F-box-assoc_dom_typ1"/>
</dbReference>
<dbReference type="AlphaFoldDB" id="A0AAN9SN51"/>
<dbReference type="Pfam" id="PF07734">
    <property type="entry name" value="FBA_1"/>
    <property type="match status" value="1"/>
</dbReference>
<evidence type="ECO:0000313" key="2">
    <source>
        <dbReference type="EMBL" id="KAK7401189.1"/>
    </source>
</evidence>
<reference evidence="2 3" key="1">
    <citation type="submission" date="2024-01" db="EMBL/GenBank/DDBJ databases">
        <title>The genomes of 5 underutilized Papilionoideae crops provide insights into root nodulation and disease resistanc.</title>
        <authorList>
            <person name="Jiang F."/>
        </authorList>
    </citation>
    <scope>NUCLEOTIDE SEQUENCE [LARGE SCALE GENOMIC DNA]</scope>
    <source>
        <strain evidence="2">DUOXIRENSHENG_FW03</strain>
        <tissue evidence="2">Leaves</tissue>
    </source>
</reference>
<keyword evidence="3" id="KW-1185">Reference proteome</keyword>
<dbReference type="Proteomes" id="UP001386955">
    <property type="component" value="Unassembled WGS sequence"/>
</dbReference>
<feature type="domain" description="F-box associated beta-propeller type 1" evidence="1">
    <location>
        <begin position="30"/>
        <end position="231"/>
    </location>
</feature>
<dbReference type="NCBIfam" id="TIGR01640">
    <property type="entry name" value="F_box_assoc_1"/>
    <property type="match status" value="1"/>
</dbReference>
<comment type="caution">
    <text evidence="2">The sequence shown here is derived from an EMBL/GenBank/DDBJ whole genome shotgun (WGS) entry which is preliminary data.</text>
</comment>
<dbReference type="EMBL" id="JAYMYS010000003">
    <property type="protein sequence ID" value="KAK7401189.1"/>
    <property type="molecule type" value="Genomic_DNA"/>
</dbReference>
<organism evidence="2 3">
    <name type="scientific">Psophocarpus tetragonolobus</name>
    <name type="common">Winged bean</name>
    <name type="synonym">Dolichos tetragonolobus</name>
    <dbReference type="NCBI Taxonomy" id="3891"/>
    <lineage>
        <taxon>Eukaryota</taxon>
        <taxon>Viridiplantae</taxon>
        <taxon>Streptophyta</taxon>
        <taxon>Embryophyta</taxon>
        <taxon>Tracheophyta</taxon>
        <taxon>Spermatophyta</taxon>
        <taxon>Magnoliopsida</taxon>
        <taxon>eudicotyledons</taxon>
        <taxon>Gunneridae</taxon>
        <taxon>Pentapetalae</taxon>
        <taxon>rosids</taxon>
        <taxon>fabids</taxon>
        <taxon>Fabales</taxon>
        <taxon>Fabaceae</taxon>
        <taxon>Papilionoideae</taxon>
        <taxon>50 kb inversion clade</taxon>
        <taxon>NPAAA clade</taxon>
        <taxon>indigoferoid/millettioid clade</taxon>
        <taxon>Phaseoleae</taxon>
        <taxon>Psophocarpus</taxon>
    </lineage>
</organism>
<proteinExistence type="predicted"/>
<gene>
    <name evidence="2" type="ORF">VNO78_12510</name>
</gene>
<dbReference type="PANTHER" id="PTHR31111:SF136">
    <property type="entry name" value="F-BOX ASSOCIATED DOMAIN-CONTAINING PROTEIN"/>
    <property type="match status" value="1"/>
</dbReference>
<name>A0AAN9SN51_PSOTE</name>
<accession>A0AAN9SN51</accession>
<sequence length="255" mass="29252">MQITVPLIRKSFVIPPSPTESIPYGGVVVLFLGFGYDCVRDDYEVIRMVEHEAQNDDDEDQMVHYEFSWEVYSLKSDSWRQLDVNMSCCYAHDASVQLYLDGMCHWWAENTRHYDEACLVSFDLTNEVFFTTPMPSYMEYGFDCRCVQGHLVELNGSIALMSNDLDTFTFHISILGEVGVKESWTKLFVVGPLPNVKYPIRLEKKNIFSKNKDGELAWFDLSTQKIEKLSIEGGKFCSRIIAYKGSHSSILGIDK</sequence>
<evidence type="ECO:0000259" key="1">
    <source>
        <dbReference type="Pfam" id="PF07734"/>
    </source>
</evidence>
<dbReference type="InterPro" id="IPR017451">
    <property type="entry name" value="F-box-assoc_interact_dom"/>
</dbReference>
<protein>
    <recommendedName>
        <fullName evidence="1">F-box associated beta-propeller type 1 domain-containing protein</fullName>
    </recommendedName>
</protein>
<evidence type="ECO:0000313" key="3">
    <source>
        <dbReference type="Proteomes" id="UP001386955"/>
    </source>
</evidence>